<organism evidence="1 2">
    <name type="scientific">Magallana gigas</name>
    <name type="common">Pacific oyster</name>
    <name type="synonym">Crassostrea gigas</name>
    <dbReference type="NCBI Taxonomy" id="29159"/>
    <lineage>
        <taxon>Eukaryota</taxon>
        <taxon>Metazoa</taxon>
        <taxon>Spiralia</taxon>
        <taxon>Lophotrochozoa</taxon>
        <taxon>Mollusca</taxon>
        <taxon>Bivalvia</taxon>
        <taxon>Autobranchia</taxon>
        <taxon>Pteriomorphia</taxon>
        <taxon>Ostreida</taxon>
        <taxon>Ostreoidea</taxon>
        <taxon>Ostreidae</taxon>
        <taxon>Magallana</taxon>
    </lineage>
</organism>
<sequence>MPPHPEESFPVRYKLSRNRFKALTDVSLKFIKWPSTTREKMAIKKGFYGRFTNIVAKWPGSNHDSFIFRGSNVGTNLEVDVDGVLRLFSEQYRGVDYIQDRNMKSFQ</sequence>
<protein>
    <submittedName>
        <fullName evidence="1">Uncharacterized protein</fullName>
    </submittedName>
</protein>
<accession>A0A8W8LR66</accession>
<reference evidence="1" key="1">
    <citation type="submission" date="2022-08" db="UniProtKB">
        <authorList>
            <consortium name="EnsemblMetazoa"/>
        </authorList>
    </citation>
    <scope>IDENTIFICATION</scope>
    <source>
        <strain evidence="1">05x7-T-G4-1.051#20</strain>
    </source>
</reference>
<proteinExistence type="predicted"/>
<evidence type="ECO:0000313" key="2">
    <source>
        <dbReference type="Proteomes" id="UP000005408"/>
    </source>
</evidence>
<dbReference type="AlphaFoldDB" id="A0A8W8LR66"/>
<dbReference type="EnsemblMetazoa" id="G29343.1">
    <property type="protein sequence ID" value="G29343.1:cds"/>
    <property type="gene ID" value="G29343"/>
</dbReference>
<evidence type="ECO:0000313" key="1">
    <source>
        <dbReference type="EnsemblMetazoa" id="G29343.1:cds"/>
    </source>
</evidence>
<dbReference type="Proteomes" id="UP000005408">
    <property type="component" value="Unassembled WGS sequence"/>
</dbReference>
<name>A0A8W8LR66_MAGGI</name>
<keyword evidence="2" id="KW-1185">Reference proteome</keyword>